<dbReference type="RefSeq" id="WP_013386413.1">
    <property type="nucleotide sequence ID" value="NC_014628.2"/>
</dbReference>
<organism evidence="1 2">
    <name type="scientific">Paenibacillus polymyxa (strain SC2)</name>
    <name type="common">Bacillus polymyxa</name>
    <dbReference type="NCBI Taxonomy" id="886882"/>
    <lineage>
        <taxon>Bacteria</taxon>
        <taxon>Bacillati</taxon>
        <taxon>Bacillota</taxon>
        <taxon>Bacilli</taxon>
        <taxon>Bacillales</taxon>
        <taxon>Paenibacillaceae</taxon>
        <taxon>Paenibacillus</taxon>
    </lineage>
</organism>
<evidence type="ECO:0000313" key="1">
    <source>
        <dbReference type="EMBL" id="ADO59999.1"/>
    </source>
</evidence>
<proteinExistence type="predicted"/>
<name>E3EJY0_PAEPS</name>
<dbReference type="OrthoDB" id="2623353at2"/>
<gene>
    <name evidence="1" type="ORF">PPSC2_28185</name>
</gene>
<evidence type="ECO:0000313" key="2">
    <source>
        <dbReference type="Proteomes" id="UP000006868"/>
    </source>
</evidence>
<protein>
    <submittedName>
        <fullName evidence="1">Uncharacterized protein</fullName>
    </submittedName>
</protein>
<accession>E3EJY0</accession>
<dbReference type="Proteomes" id="UP000006868">
    <property type="component" value="Plasmid pSC2"/>
</dbReference>
<dbReference type="HOGENOM" id="CLU_986392_0_0_9"/>
<sequence>MKERGKVLSPTLFLEAIEGAKKDLELQCEFLKQAIQNPKLLFQQADSNLGLKSIIFHIMNGFLFHDDKLLAHDFQVLLANVINRFVQEWASQKGIHEKITVRVRNEKKYPSIFAIYVEDMELIQFSLYEKFYGIRNKVFDENAIQLEYEYREEQVNKNVELMLTMVQKYEKVLAHPHQYVRDYYQNKWMNNDKLNMAWKLPFLELREHFSLLLKKENVMIRVQEKLESTQARIESERKSLLRYPAIQDCIQKNHLREELTRKLMPLFEECGYRMETEQYRLY</sequence>
<dbReference type="EMBL" id="CP002214">
    <property type="protein sequence ID" value="ADO59999.1"/>
    <property type="molecule type" value="Genomic_DNA"/>
</dbReference>
<dbReference type="PATRIC" id="fig|886882.15.peg.5977"/>
<dbReference type="KEGG" id="ppm:PPSC2_28185"/>
<reference evidence="1 2" key="1">
    <citation type="journal article" date="2011" name="J. Bacteriol.">
        <title>Complete genome sequence of Paenibacillus polymyxa SC2, a strain of plant growth-promoting Rhizobacterium with broad-spectrum antimicrobial activity.</title>
        <authorList>
            <person name="Ma M."/>
            <person name="Wang C."/>
            <person name="Ding Y."/>
            <person name="Li L."/>
            <person name="Shen D."/>
            <person name="Jiang X."/>
            <person name="Guan D."/>
            <person name="Cao F."/>
            <person name="Chen H."/>
            <person name="Feng R."/>
            <person name="Wang X."/>
            <person name="Ge Y."/>
            <person name="Yao L."/>
            <person name="Bing X."/>
            <person name="Yang X."/>
            <person name="Li J."/>
            <person name="Du B."/>
        </authorList>
    </citation>
    <scope>NUCLEOTIDE SEQUENCE [LARGE SCALE GENOMIC DNA]</scope>
    <source>
        <strain evidence="1 2">SC2</strain>
        <plasmid evidence="2">pSC2</plasmid>
    </source>
</reference>
<keyword evidence="1" id="KW-0614">Plasmid</keyword>
<geneLocation type="plasmid" evidence="1 2">
    <name>pSC2</name>
</geneLocation>
<dbReference type="AlphaFoldDB" id="E3EJY0"/>